<reference evidence="1" key="1">
    <citation type="submission" date="2022-03" db="EMBL/GenBank/DDBJ databases">
        <authorList>
            <person name="Woo C.Y."/>
        </authorList>
    </citation>
    <scope>NUCLEOTIDE SEQUENCE</scope>
    <source>
        <strain evidence="1">CYS-01</strain>
    </source>
</reference>
<accession>A0ABS9ZUW2</accession>
<dbReference type="RefSeq" id="WP_243360172.1">
    <property type="nucleotide sequence ID" value="NZ_JALGBH010000001.1"/>
</dbReference>
<name>A0ABS9ZUW2_9SPHI</name>
<dbReference type="EMBL" id="JALGBH010000001">
    <property type="protein sequence ID" value="MCJ0742057.1"/>
    <property type="molecule type" value="Genomic_DNA"/>
</dbReference>
<evidence type="ECO:0008006" key="3">
    <source>
        <dbReference type="Google" id="ProtNLM"/>
    </source>
</evidence>
<gene>
    <name evidence="1" type="ORF">MMF97_04970</name>
</gene>
<protein>
    <recommendedName>
        <fullName evidence="3">Lipoprotein</fullName>
    </recommendedName>
</protein>
<organism evidence="1 2">
    <name type="scientific">Pedobacter montanisoli</name>
    <dbReference type="NCBI Taxonomy" id="2923277"/>
    <lineage>
        <taxon>Bacteria</taxon>
        <taxon>Pseudomonadati</taxon>
        <taxon>Bacteroidota</taxon>
        <taxon>Sphingobacteriia</taxon>
        <taxon>Sphingobacteriales</taxon>
        <taxon>Sphingobacteriaceae</taxon>
        <taxon>Pedobacter</taxon>
    </lineage>
</organism>
<comment type="caution">
    <text evidence="1">The sequence shown here is derived from an EMBL/GenBank/DDBJ whole genome shotgun (WGS) entry which is preliminary data.</text>
</comment>
<evidence type="ECO:0000313" key="2">
    <source>
        <dbReference type="Proteomes" id="UP001165460"/>
    </source>
</evidence>
<dbReference type="Proteomes" id="UP001165460">
    <property type="component" value="Unassembled WGS sequence"/>
</dbReference>
<dbReference type="PROSITE" id="PS51257">
    <property type="entry name" value="PROKAR_LIPOPROTEIN"/>
    <property type="match status" value="1"/>
</dbReference>
<keyword evidence="2" id="KW-1185">Reference proteome</keyword>
<evidence type="ECO:0000313" key="1">
    <source>
        <dbReference type="EMBL" id="MCJ0742057.1"/>
    </source>
</evidence>
<sequence length="377" mass="43423">MKFYSRIPYFIYLLLVLAGCTTGKNALQKGNYEAAVSKAVDRLKSSPRNNEASGVLSKAYDLSLKNSLRIIDEAKMSTNVLRWETIMEQYGKINRMADEINGCPSCLEVVPAPQKFVREYEDARLRSAEVRYALGQNLLSENTRESAKRALQNFEMVKQWVPGYKDINNKIEDAYWASVLKVVLRPVIVNSNYYKLSSDYFQQQIENYTANYRNNKYVAFYTEKEANAKRLVPDQVINLRFDDFIVGQTYVKEKVEKLKKDSVEIGRTRDNKPVYGTVTAELSVFEKSISSSGLLGVAITDWQTNKVVTQKKLPGTFVWTDSWANYKGDERALDRNQLALTKRRETVPPPPLTLFVEFTKPIYSQFVDYLNSYYSRF</sequence>
<proteinExistence type="predicted"/>